<reference evidence="1 2" key="1">
    <citation type="journal article" date="2018" name="IMA Fungus">
        <title>IMA Genome-F 9: Draft genome sequence of Annulohypoxylon stygium, Aspergillus mulundensis, Berkeleyomyces basicola (syn. Thielaviopsis basicola), Ceratocystis smalleyi, two Cercospora beticola strains, Coleophoma cylindrospora, Fusarium fracticaudum, Phialophora cf. hyalina, and Morchella septimelata.</title>
        <authorList>
            <person name="Wingfield B.D."/>
            <person name="Bills G.F."/>
            <person name="Dong Y."/>
            <person name="Huang W."/>
            <person name="Nel W.J."/>
            <person name="Swalarsk-Parry B.S."/>
            <person name="Vaghefi N."/>
            <person name="Wilken P.M."/>
            <person name="An Z."/>
            <person name="de Beer Z.W."/>
            <person name="De Vos L."/>
            <person name="Chen L."/>
            <person name="Duong T.A."/>
            <person name="Gao Y."/>
            <person name="Hammerbacher A."/>
            <person name="Kikkert J.R."/>
            <person name="Li Y."/>
            <person name="Li H."/>
            <person name="Li K."/>
            <person name="Li Q."/>
            <person name="Liu X."/>
            <person name="Ma X."/>
            <person name="Naidoo K."/>
            <person name="Pethybridge S.J."/>
            <person name="Sun J."/>
            <person name="Steenkamp E.T."/>
            <person name="van der Nest M.A."/>
            <person name="van Wyk S."/>
            <person name="Wingfield M.J."/>
            <person name="Xiong C."/>
            <person name="Yue Q."/>
            <person name="Zhang X."/>
        </authorList>
    </citation>
    <scope>NUCLEOTIDE SEQUENCE [LARGE SCALE GENOMIC DNA]</scope>
    <source>
        <strain evidence="1 2">DSM 5745</strain>
    </source>
</reference>
<evidence type="ECO:0000313" key="1">
    <source>
        <dbReference type="EMBL" id="RDW64508.1"/>
    </source>
</evidence>
<name>A0A3D8QS56_9EURO</name>
<accession>A0A3D8QS56</accession>
<dbReference type="EMBL" id="PVWQ01000014">
    <property type="protein sequence ID" value="RDW64508.1"/>
    <property type="molecule type" value="Genomic_DNA"/>
</dbReference>
<evidence type="ECO:0000313" key="2">
    <source>
        <dbReference type="Proteomes" id="UP000256690"/>
    </source>
</evidence>
<organism evidence="1 2">
    <name type="scientific">Aspergillus mulundensis</name>
    <dbReference type="NCBI Taxonomy" id="1810919"/>
    <lineage>
        <taxon>Eukaryota</taxon>
        <taxon>Fungi</taxon>
        <taxon>Dikarya</taxon>
        <taxon>Ascomycota</taxon>
        <taxon>Pezizomycotina</taxon>
        <taxon>Eurotiomycetes</taxon>
        <taxon>Eurotiomycetidae</taxon>
        <taxon>Eurotiales</taxon>
        <taxon>Aspergillaceae</taxon>
        <taxon>Aspergillus</taxon>
        <taxon>Aspergillus subgen. Nidulantes</taxon>
    </lineage>
</organism>
<gene>
    <name evidence="1" type="ORF">DSM5745_09919</name>
</gene>
<dbReference type="RefSeq" id="XP_026599667.1">
    <property type="nucleotide sequence ID" value="XM_026751935.1"/>
</dbReference>
<dbReference type="AlphaFoldDB" id="A0A3D8QS56"/>
<dbReference type="Proteomes" id="UP000256690">
    <property type="component" value="Unassembled WGS sequence"/>
</dbReference>
<proteinExistence type="predicted"/>
<comment type="caution">
    <text evidence="1">The sequence shown here is derived from an EMBL/GenBank/DDBJ whole genome shotgun (WGS) entry which is preliminary data.</text>
</comment>
<dbReference type="GeneID" id="38120289"/>
<protein>
    <submittedName>
        <fullName evidence="1">Uncharacterized protein</fullName>
    </submittedName>
</protein>
<sequence length="496" mass="54911">MPRRVHPIIQAIWAGNPLPPHIPDPAKVPPNLNGLQNYPGAPLIQAMEDFPNLAVQIFMFGINPFNSRGPYSTNIHTYWWRSIQLLKTPADVVGWHTIYYPGTPLNPTTQAARTAILNNVTANLWPIDRLIENDAIHALVALEATYNWDPLGYDATGSTYLNAAAKYMLAKQAAYEATQAAQAGAAQQAQQPEPPEWLVFNYILHKALANRNYAMDRVTVPALTLSIPGAPAAAILNHLDLVMQNAPYASFIRYWDALDTPAAGHIQLNTAQAPLQPASIEALCKRLPRGRAEKLKANNGLDLATTPGAWYLAIENPHANFMTFLQRSAAQGQIDTIVLGIATVPPVEHAATRNNFIAFKNLLAAGANVDAWVEAQFTWARWPNLRRRFWREALGYYTRINNPIHPPAWNANGGTLIHTVVHFLSFNFAAPWFRNMTPTQRVRARRDMCMRAVTLIRLVRRGNRHGRPVLGATDAAGRTAKAVAKNDGLSEIEAIL</sequence>
<keyword evidence="2" id="KW-1185">Reference proteome</keyword>